<dbReference type="RefSeq" id="XP_040673061.1">
    <property type="nucleotide sequence ID" value="XM_040811202.1"/>
</dbReference>
<gene>
    <name evidence="3" type="ORF">ASPVEDRAFT_363647</name>
</gene>
<reference evidence="4" key="1">
    <citation type="journal article" date="2017" name="Genome Biol.">
        <title>Comparative genomics reveals high biological diversity and specific adaptations in the industrially and medically important fungal genus Aspergillus.</title>
        <authorList>
            <person name="de Vries R.P."/>
            <person name="Riley R."/>
            <person name="Wiebenga A."/>
            <person name="Aguilar-Osorio G."/>
            <person name="Amillis S."/>
            <person name="Uchima C.A."/>
            <person name="Anderluh G."/>
            <person name="Asadollahi M."/>
            <person name="Askin M."/>
            <person name="Barry K."/>
            <person name="Battaglia E."/>
            <person name="Bayram O."/>
            <person name="Benocci T."/>
            <person name="Braus-Stromeyer S.A."/>
            <person name="Caldana C."/>
            <person name="Canovas D."/>
            <person name="Cerqueira G.C."/>
            <person name="Chen F."/>
            <person name="Chen W."/>
            <person name="Choi C."/>
            <person name="Clum A."/>
            <person name="Dos Santos R.A."/>
            <person name="Damasio A.R."/>
            <person name="Diallinas G."/>
            <person name="Emri T."/>
            <person name="Fekete E."/>
            <person name="Flipphi M."/>
            <person name="Freyberg S."/>
            <person name="Gallo A."/>
            <person name="Gournas C."/>
            <person name="Habgood R."/>
            <person name="Hainaut M."/>
            <person name="Harispe M.L."/>
            <person name="Henrissat B."/>
            <person name="Hilden K.S."/>
            <person name="Hope R."/>
            <person name="Hossain A."/>
            <person name="Karabika E."/>
            <person name="Karaffa L."/>
            <person name="Karanyi Z."/>
            <person name="Krasevec N."/>
            <person name="Kuo A."/>
            <person name="Kusch H."/>
            <person name="LaButti K."/>
            <person name="Lagendijk E.L."/>
            <person name="Lapidus A."/>
            <person name="Levasseur A."/>
            <person name="Lindquist E."/>
            <person name="Lipzen A."/>
            <person name="Logrieco A.F."/>
            <person name="MacCabe A."/>
            <person name="Maekelae M.R."/>
            <person name="Malavazi I."/>
            <person name="Melin P."/>
            <person name="Meyer V."/>
            <person name="Mielnichuk N."/>
            <person name="Miskei M."/>
            <person name="Molnar A.P."/>
            <person name="Mule G."/>
            <person name="Ngan C.Y."/>
            <person name="Orejas M."/>
            <person name="Orosz E."/>
            <person name="Ouedraogo J.P."/>
            <person name="Overkamp K.M."/>
            <person name="Park H.-S."/>
            <person name="Perrone G."/>
            <person name="Piumi F."/>
            <person name="Punt P.J."/>
            <person name="Ram A.F."/>
            <person name="Ramon A."/>
            <person name="Rauscher S."/>
            <person name="Record E."/>
            <person name="Riano-Pachon D.M."/>
            <person name="Robert V."/>
            <person name="Roehrig J."/>
            <person name="Ruller R."/>
            <person name="Salamov A."/>
            <person name="Salih N.S."/>
            <person name="Samson R.A."/>
            <person name="Sandor E."/>
            <person name="Sanguinetti M."/>
            <person name="Schuetze T."/>
            <person name="Sepcic K."/>
            <person name="Shelest E."/>
            <person name="Sherlock G."/>
            <person name="Sophianopoulou V."/>
            <person name="Squina F.M."/>
            <person name="Sun H."/>
            <person name="Susca A."/>
            <person name="Todd R.B."/>
            <person name="Tsang A."/>
            <person name="Unkles S.E."/>
            <person name="van de Wiele N."/>
            <person name="van Rossen-Uffink D."/>
            <person name="Oliveira J.V."/>
            <person name="Vesth T.C."/>
            <person name="Visser J."/>
            <person name="Yu J.-H."/>
            <person name="Zhou M."/>
            <person name="Andersen M.R."/>
            <person name="Archer D.B."/>
            <person name="Baker S.E."/>
            <person name="Benoit I."/>
            <person name="Brakhage A.A."/>
            <person name="Braus G.H."/>
            <person name="Fischer R."/>
            <person name="Frisvad J.C."/>
            <person name="Goldman G.H."/>
            <person name="Houbraken J."/>
            <person name="Oakley B."/>
            <person name="Pocsi I."/>
            <person name="Scazzocchio C."/>
            <person name="Seiboth B."/>
            <person name="vanKuyk P.A."/>
            <person name="Wortman J."/>
            <person name="Dyer P.S."/>
            <person name="Grigoriev I.V."/>
        </authorList>
    </citation>
    <scope>NUCLEOTIDE SEQUENCE [LARGE SCALE GENOMIC DNA]</scope>
    <source>
        <strain evidence="4">CBS 583.65</strain>
    </source>
</reference>
<dbReference type="Gene3D" id="3.30.300.30">
    <property type="match status" value="1"/>
</dbReference>
<dbReference type="Pfam" id="PF13193">
    <property type="entry name" value="AMP-binding_C"/>
    <property type="match status" value="1"/>
</dbReference>
<sequence>MTETTCSFLEWHSRDRRLSSSVGELNPNCEAKIMADDNITELGYNERGELWVRGPNVMKGYWKNTKATMDTKTADGWLKTGDIAYVDTDSRFYIVDRKKEIMKVHGRQVAPAELEALLLEHPAIAEATVVGISVDCDERPRAYVVRLLGQEVTEEDIHRFFKDSNVAPHKRLTGGVIFCPSLPKNASGKILRRELRACAQKEFQGTVIAG</sequence>
<evidence type="ECO:0000259" key="1">
    <source>
        <dbReference type="Pfam" id="PF00501"/>
    </source>
</evidence>
<dbReference type="GeneID" id="63726713"/>
<dbReference type="InterPro" id="IPR045851">
    <property type="entry name" value="AMP-bd_C_sf"/>
</dbReference>
<keyword evidence="4" id="KW-1185">Reference proteome</keyword>
<dbReference type="OrthoDB" id="4486872at2759"/>
<evidence type="ECO:0008006" key="5">
    <source>
        <dbReference type="Google" id="ProtNLM"/>
    </source>
</evidence>
<dbReference type="AlphaFoldDB" id="A0A1L9Q0N5"/>
<evidence type="ECO:0000313" key="4">
    <source>
        <dbReference type="Proteomes" id="UP000184073"/>
    </source>
</evidence>
<feature type="domain" description="AMP-binding enzyme C-terminal" evidence="2">
    <location>
        <begin position="113"/>
        <end position="189"/>
    </location>
</feature>
<dbReference type="PANTHER" id="PTHR24096:SF424">
    <property type="entry name" value="ACETYL-COA SYNTHETASE-LIKE PROTEIN-RELATED"/>
    <property type="match status" value="1"/>
</dbReference>
<feature type="domain" description="AMP-dependent synthetase/ligase" evidence="1">
    <location>
        <begin position="1"/>
        <end position="62"/>
    </location>
</feature>
<dbReference type="GO" id="GO:0016405">
    <property type="term" value="F:CoA-ligase activity"/>
    <property type="evidence" value="ECO:0007669"/>
    <property type="project" value="TreeGrafter"/>
</dbReference>
<dbReference type="EMBL" id="KV878136">
    <property type="protein sequence ID" value="OJJ07299.1"/>
    <property type="molecule type" value="Genomic_DNA"/>
</dbReference>
<dbReference type="VEuPathDB" id="FungiDB:ASPVEDRAFT_363647"/>
<proteinExistence type="predicted"/>
<dbReference type="InterPro" id="IPR042099">
    <property type="entry name" value="ANL_N_sf"/>
</dbReference>
<dbReference type="STRING" id="1036611.A0A1L9Q0N5"/>
<dbReference type="InterPro" id="IPR025110">
    <property type="entry name" value="AMP-bd_C"/>
</dbReference>
<dbReference type="SUPFAM" id="SSF56801">
    <property type="entry name" value="Acetyl-CoA synthetase-like"/>
    <property type="match status" value="1"/>
</dbReference>
<name>A0A1L9Q0N5_ASPVE</name>
<organism evidence="3 4">
    <name type="scientific">Aspergillus versicolor CBS 583.65</name>
    <dbReference type="NCBI Taxonomy" id="1036611"/>
    <lineage>
        <taxon>Eukaryota</taxon>
        <taxon>Fungi</taxon>
        <taxon>Dikarya</taxon>
        <taxon>Ascomycota</taxon>
        <taxon>Pezizomycotina</taxon>
        <taxon>Eurotiomycetes</taxon>
        <taxon>Eurotiomycetidae</taxon>
        <taxon>Eurotiales</taxon>
        <taxon>Aspergillaceae</taxon>
        <taxon>Aspergillus</taxon>
        <taxon>Aspergillus subgen. Nidulantes</taxon>
    </lineage>
</organism>
<evidence type="ECO:0000259" key="2">
    <source>
        <dbReference type="Pfam" id="PF13193"/>
    </source>
</evidence>
<evidence type="ECO:0000313" key="3">
    <source>
        <dbReference type="EMBL" id="OJJ07299.1"/>
    </source>
</evidence>
<dbReference type="PANTHER" id="PTHR24096">
    <property type="entry name" value="LONG-CHAIN-FATTY-ACID--COA LIGASE"/>
    <property type="match status" value="1"/>
</dbReference>
<dbReference type="Proteomes" id="UP000184073">
    <property type="component" value="Unassembled WGS sequence"/>
</dbReference>
<accession>A0A1L9Q0N5</accession>
<dbReference type="Gene3D" id="3.40.50.12780">
    <property type="entry name" value="N-terminal domain of ligase-like"/>
    <property type="match status" value="1"/>
</dbReference>
<protein>
    <recommendedName>
        <fullName evidence="5">AMP-dependent synthetase/ligase domain-containing protein</fullName>
    </recommendedName>
</protein>
<dbReference type="Pfam" id="PF00501">
    <property type="entry name" value="AMP-binding"/>
    <property type="match status" value="1"/>
</dbReference>
<dbReference type="InterPro" id="IPR000873">
    <property type="entry name" value="AMP-dep_synth/lig_dom"/>
</dbReference>